<feature type="domain" description="Molybdopterin-guanine dinucleotide biosynthesis protein B (MobB)" evidence="1">
    <location>
        <begin position="5"/>
        <end position="137"/>
    </location>
</feature>
<sequence>MNPFIFGIAGTSGSGKTTLITALLPWFRAQGLRVNVIKHSHHPLELEPPGKDSARFRAAGAAEVMVASPYRYAIVRELAGEDEPTLAEQVARLRPADITLVEGFRQEDIARLEVYRPAHGRAPYYPCDPSIVAVATDARLDTLLPCLPLDDIAQVGRFILAMRGRNHRDALGGALPATMDRVAA</sequence>
<dbReference type="CDD" id="cd03116">
    <property type="entry name" value="MobB"/>
    <property type="match status" value="1"/>
</dbReference>
<dbReference type="GO" id="GO:0006777">
    <property type="term" value="P:Mo-molybdopterin cofactor biosynthetic process"/>
    <property type="evidence" value="ECO:0007669"/>
    <property type="project" value="InterPro"/>
</dbReference>
<dbReference type="PANTHER" id="PTHR40072">
    <property type="entry name" value="MOLYBDOPTERIN-GUANINE DINUCLEOTIDE BIOSYNTHESIS ADAPTER PROTEIN-RELATED"/>
    <property type="match status" value="1"/>
</dbReference>
<dbReference type="AlphaFoldDB" id="A0A375CD38"/>
<dbReference type="EMBL" id="OFSQ01000038">
    <property type="protein sequence ID" value="SOY67984.1"/>
    <property type="molecule type" value="Genomic_DNA"/>
</dbReference>
<evidence type="ECO:0000313" key="2">
    <source>
        <dbReference type="EMBL" id="SOY67984.1"/>
    </source>
</evidence>
<gene>
    <name evidence="2" type="primary">mobB</name>
    <name evidence="2" type="ORF">CBM2587_B90434</name>
</gene>
<comment type="caution">
    <text evidence="2">The sequence shown here is derived from an EMBL/GenBank/DDBJ whole genome shotgun (WGS) entry which is preliminary data.</text>
</comment>
<evidence type="ECO:0000259" key="1">
    <source>
        <dbReference type="Pfam" id="PF03205"/>
    </source>
</evidence>
<dbReference type="RefSeq" id="WP_116359277.1">
    <property type="nucleotide sequence ID" value="NZ_LT976854.1"/>
</dbReference>
<dbReference type="Gene3D" id="3.40.50.300">
    <property type="entry name" value="P-loop containing nucleotide triphosphate hydrolases"/>
    <property type="match status" value="1"/>
</dbReference>
<dbReference type="NCBIfam" id="TIGR00176">
    <property type="entry name" value="mobB"/>
    <property type="match status" value="1"/>
</dbReference>
<dbReference type="InterPro" id="IPR052539">
    <property type="entry name" value="MGD_biosynthesis_adapter"/>
</dbReference>
<dbReference type="SUPFAM" id="SSF52540">
    <property type="entry name" value="P-loop containing nucleoside triphosphate hydrolases"/>
    <property type="match status" value="1"/>
</dbReference>
<dbReference type="Pfam" id="PF03205">
    <property type="entry name" value="MobB"/>
    <property type="match status" value="1"/>
</dbReference>
<accession>A0A375CD38</accession>
<reference evidence="2" key="1">
    <citation type="submission" date="2018-01" db="EMBL/GenBank/DDBJ databases">
        <authorList>
            <person name="Clerissi C."/>
        </authorList>
    </citation>
    <scope>NUCLEOTIDE SEQUENCE</scope>
    <source>
        <strain evidence="2">Cupriavidus sp. LMG 19464</strain>
    </source>
</reference>
<dbReference type="PANTHER" id="PTHR40072:SF1">
    <property type="entry name" value="MOLYBDOPTERIN-GUANINE DINUCLEOTIDE BIOSYNTHESIS ADAPTER PROTEIN"/>
    <property type="match status" value="1"/>
</dbReference>
<dbReference type="InterPro" id="IPR004435">
    <property type="entry name" value="MobB_dom"/>
</dbReference>
<dbReference type="InterPro" id="IPR027417">
    <property type="entry name" value="P-loop_NTPase"/>
</dbReference>
<organism evidence="2">
    <name type="scientific">Cupriavidus taiwanensis</name>
    <dbReference type="NCBI Taxonomy" id="164546"/>
    <lineage>
        <taxon>Bacteria</taxon>
        <taxon>Pseudomonadati</taxon>
        <taxon>Pseudomonadota</taxon>
        <taxon>Betaproteobacteria</taxon>
        <taxon>Burkholderiales</taxon>
        <taxon>Burkholderiaceae</taxon>
        <taxon>Cupriavidus</taxon>
    </lineage>
</organism>
<proteinExistence type="predicted"/>
<dbReference type="OrthoDB" id="9804758at2"/>
<dbReference type="GO" id="GO:0005525">
    <property type="term" value="F:GTP binding"/>
    <property type="evidence" value="ECO:0007669"/>
    <property type="project" value="InterPro"/>
</dbReference>
<dbReference type="Proteomes" id="UP000256780">
    <property type="component" value="Chromosome CBM2587_b"/>
</dbReference>
<name>A0A375CD38_9BURK</name>
<protein>
    <submittedName>
        <fullName evidence="2">MOLYBDOPTERIN-GUANINE DINUCLEOTIDE BIOSYNTHESIS PROTEIN B</fullName>
    </submittedName>
</protein>